<protein>
    <submittedName>
        <fullName evidence="1">Uncharacterized protein</fullName>
    </submittedName>
</protein>
<dbReference type="EMBL" id="NAJO01000017">
    <property type="protein sequence ID" value="OQO06241.1"/>
    <property type="molecule type" value="Genomic_DNA"/>
</dbReference>
<evidence type="ECO:0000313" key="2">
    <source>
        <dbReference type="Proteomes" id="UP000192596"/>
    </source>
</evidence>
<dbReference type="Proteomes" id="UP000192596">
    <property type="component" value="Unassembled WGS sequence"/>
</dbReference>
<reference evidence="2" key="1">
    <citation type="submission" date="2017-03" db="EMBL/GenBank/DDBJ databases">
        <title>Genomes of endolithic fungi from Antarctica.</title>
        <authorList>
            <person name="Coleine C."/>
            <person name="Masonjones S."/>
            <person name="Stajich J.E."/>
        </authorList>
    </citation>
    <scope>NUCLEOTIDE SEQUENCE [LARGE SCALE GENOMIC DNA]</scope>
    <source>
        <strain evidence="2">CCFEE 5527</strain>
    </source>
</reference>
<comment type="caution">
    <text evidence="1">The sequence shown here is derived from an EMBL/GenBank/DDBJ whole genome shotgun (WGS) entry which is preliminary data.</text>
</comment>
<sequence length="216" mass="23723">MGTRHLVCIYYQGRFVVSWSRSTVNSMAFLRFIAIPDNIRKHKLSLPHIVVLSESGTPGLSPDFRKALTYSPTSLKEYHDIFNTPASFVNYASTDILSYIAKADAKHPVQICRWLSFANADMCEYSKAPLHLMTKPKGQGTLWKHLPKGKDSVDLMAKFALSDLPAEEKFLDACNAGSDRSMGPGDSKLGEMQIGLDLVEQCAASGKGPKVVLGGQ</sequence>
<keyword evidence="2" id="KW-1185">Reference proteome</keyword>
<gene>
    <name evidence="1" type="ORF">B0A48_08829</name>
</gene>
<proteinExistence type="predicted"/>
<accession>A0A1V8T4R8</accession>
<dbReference type="InParanoid" id="A0A1V8T4R8"/>
<name>A0A1V8T4R8_9PEZI</name>
<dbReference type="AlphaFoldDB" id="A0A1V8T4R8"/>
<organism evidence="1 2">
    <name type="scientific">Cryoendolithus antarcticus</name>
    <dbReference type="NCBI Taxonomy" id="1507870"/>
    <lineage>
        <taxon>Eukaryota</taxon>
        <taxon>Fungi</taxon>
        <taxon>Dikarya</taxon>
        <taxon>Ascomycota</taxon>
        <taxon>Pezizomycotina</taxon>
        <taxon>Dothideomycetes</taxon>
        <taxon>Dothideomycetidae</taxon>
        <taxon>Cladosporiales</taxon>
        <taxon>Cladosporiaceae</taxon>
        <taxon>Cryoendolithus</taxon>
    </lineage>
</organism>
<evidence type="ECO:0000313" key="1">
    <source>
        <dbReference type="EMBL" id="OQO06241.1"/>
    </source>
</evidence>